<dbReference type="InterPro" id="IPR027417">
    <property type="entry name" value="P-loop_NTPase"/>
</dbReference>
<evidence type="ECO:0000313" key="6">
    <source>
        <dbReference type="Proteomes" id="UP000070257"/>
    </source>
</evidence>
<dbReference type="PANTHER" id="PTHR11669:SF20">
    <property type="entry name" value="REPLICATION FACTOR C SUBUNIT 4"/>
    <property type="match status" value="1"/>
</dbReference>
<organism evidence="5 6">
    <name type="scientific">candidate division MSBL1 archaeon SCGC-AAA259J03</name>
    <dbReference type="NCBI Taxonomy" id="1698269"/>
    <lineage>
        <taxon>Archaea</taxon>
        <taxon>Methanobacteriati</taxon>
        <taxon>Methanobacteriota</taxon>
        <taxon>candidate division MSBL1</taxon>
    </lineage>
</organism>
<keyword evidence="6" id="KW-1185">Reference proteome</keyword>
<evidence type="ECO:0000256" key="4">
    <source>
        <dbReference type="SAM" id="Phobius"/>
    </source>
</evidence>
<dbReference type="GO" id="GO:0006261">
    <property type="term" value="P:DNA-templated DNA replication"/>
    <property type="evidence" value="ECO:0007669"/>
    <property type="project" value="TreeGrafter"/>
</dbReference>
<evidence type="ECO:0000256" key="2">
    <source>
        <dbReference type="ARBA" id="ARBA00022741"/>
    </source>
</evidence>
<sequence length="104" mass="11803">MKEKIYEKHRPQTFEEMTDRERIKKILKKDAKNGSPSDYLFSGPPGTGKTTAAYCYKRELEDGSKDVTGCACPTIKEFNASDNGGAYSLWIYLLTILLVVNFLR</sequence>
<accession>A0A656YV84</accession>
<name>A0A656YV84_9EURY</name>
<proteinExistence type="predicted"/>
<reference evidence="5 6" key="1">
    <citation type="journal article" date="2016" name="Sci. Rep.">
        <title>Metabolic traits of an uncultured archaeal lineage -MSBL1- from brine pools of the Red Sea.</title>
        <authorList>
            <person name="Mwirichia R."/>
            <person name="Alam I."/>
            <person name="Rashid M."/>
            <person name="Vinu M."/>
            <person name="Ba-Alawi W."/>
            <person name="Anthony Kamau A."/>
            <person name="Kamanda Ngugi D."/>
            <person name="Goker M."/>
            <person name="Klenk H.P."/>
            <person name="Bajic V."/>
            <person name="Stingl U."/>
        </authorList>
    </citation>
    <scope>NUCLEOTIDE SEQUENCE [LARGE SCALE GENOMIC DNA]</scope>
    <source>
        <strain evidence="5">SCGC-AAA259J03</strain>
    </source>
</reference>
<dbReference type="AlphaFoldDB" id="A0A656YV84"/>
<feature type="transmembrane region" description="Helical" evidence="4">
    <location>
        <begin position="85"/>
        <end position="103"/>
    </location>
</feature>
<dbReference type="SUPFAM" id="SSF52540">
    <property type="entry name" value="P-loop containing nucleoside triphosphate hydrolases"/>
    <property type="match status" value="1"/>
</dbReference>
<dbReference type="InterPro" id="IPR050238">
    <property type="entry name" value="DNA_Rep/Repair_Clamp_Loader"/>
</dbReference>
<keyword evidence="2" id="KW-0547">Nucleotide-binding</keyword>
<dbReference type="EMBL" id="LHXT01000074">
    <property type="protein sequence ID" value="KXA96924.1"/>
    <property type="molecule type" value="Genomic_DNA"/>
</dbReference>
<evidence type="ECO:0000256" key="3">
    <source>
        <dbReference type="ARBA" id="ARBA00022840"/>
    </source>
</evidence>
<keyword evidence="4" id="KW-0472">Membrane</keyword>
<evidence type="ECO:0000256" key="1">
    <source>
        <dbReference type="ARBA" id="ARBA00022705"/>
    </source>
</evidence>
<dbReference type="CDD" id="cd00009">
    <property type="entry name" value="AAA"/>
    <property type="match status" value="1"/>
</dbReference>
<keyword evidence="1" id="KW-0235">DNA replication</keyword>
<keyword evidence="4" id="KW-0812">Transmembrane</keyword>
<keyword evidence="3" id="KW-0067">ATP-binding</keyword>
<dbReference type="Gene3D" id="3.40.50.300">
    <property type="entry name" value="P-loop containing nucleotide triphosphate hydrolases"/>
    <property type="match status" value="1"/>
</dbReference>
<evidence type="ECO:0000313" key="5">
    <source>
        <dbReference type="EMBL" id="KXA96924.1"/>
    </source>
</evidence>
<dbReference type="Proteomes" id="UP000070257">
    <property type="component" value="Unassembled WGS sequence"/>
</dbReference>
<dbReference type="GO" id="GO:0003689">
    <property type="term" value="F:DNA clamp loader activity"/>
    <property type="evidence" value="ECO:0007669"/>
    <property type="project" value="TreeGrafter"/>
</dbReference>
<gene>
    <name evidence="5" type="ORF">AKJ39_03955</name>
</gene>
<dbReference type="PANTHER" id="PTHR11669">
    <property type="entry name" value="REPLICATION FACTOR C / DNA POLYMERASE III GAMMA-TAU SUBUNIT"/>
    <property type="match status" value="1"/>
</dbReference>
<dbReference type="GO" id="GO:0005663">
    <property type="term" value="C:DNA replication factor C complex"/>
    <property type="evidence" value="ECO:0007669"/>
    <property type="project" value="TreeGrafter"/>
</dbReference>
<dbReference type="GO" id="GO:0006281">
    <property type="term" value="P:DNA repair"/>
    <property type="evidence" value="ECO:0007669"/>
    <property type="project" value="TreeGrafter"/>
</dbReference>
<protein>
    <submittedName>
        <fullName evidence="5">Uncharacterized protein</fullName>
    </submittedName>
</protein>
<comment type="caution">
    <text evidence="5">The sequence shown here is derived from an EMBL/GenBank/DDBJ whole genome shotgun (WGS) entry which is preliminary data.</text>
</comment>
<keyword evidence="4" id="KW-1133">Transmembrane helix</keyword>
<dbReference type="GO" id="GO:0005524">
    <property type="term" value="F:ATP binding"/>
    <property type="evidence" value="ECO:0007669"/>
    <property type="project" value="UniProtKB-KW"/>
</dbReference>